<dbReference type="InParanoid" id="J3K5A8"/>
<dbReference type="OrthoDB" id="4199792at2759"/>
<gene>
    <name evidence="1" type="ORF">CIMG_08344</name>
</gene>
<dbReference type="VEuPathDB" id="FungiDB:CIMG_08344"/>
<reference evidence="2" key="2">
    <citation type="journal article" date="2010" name="Genome Res.">
        <title>Population genomic sequencing of Coccidioides fungi reveals recent hybridization and transposon control.</title>
        <authorList>
            <person name="Neafsey D.E."/>
            <person name="Barker B.M."/>
            <person name="Sharpton T.J."/>
            <person name="Stajich J.E."/>
            <person name="Park D.J."/>
            <person name="Whiston E."/>
            <person name="Hung C.-Y."/>
            <person name="McMahan C."/>
            <person name="White J."/>
            <person name="Sykes S."/>
            <person name="Heiman D."/>
            <person name="Young S."/>
            <person name="Zeng Q."/>
            <person name="Abouelleil A."/>
            <person name="Aftuck L."/>
            <person name="Bessette D."/>
            <person name="Brown A."/>
            <person name="FitzGerald M."/>
            <person name="Lui A."/>
            <person name="Macdonald J.P."/>
            <person name="Priest M."/>
            <person name="Orbach M.J."/>
            <person name="Galgiani J.N."/>
            <person name="Kirkland T.N."/>
            <person name="Cole G.T."/>
            <person name="Birren B.W."/>
            <person name="Henn M.R."/>
            <person name="Taylor J.W."/>
            <person name="Rounsley S.D."/>
        </authorList>
    </citation>
    <scope>GENOME REANNOTATION</scope>
    <source>
        <strain evidence="2">RS</strain>
    </source>
</reference>
<dbReference type="EMBL" id="GG704913">
    <property type="protein sequence ID" value="EAS29598.3"/>
    <property type="molecule type" value="Genomic_DNA"/>
</dbReference>
<organism evidence="1 2">
    <name type="scientific">Coccidioides immitis (strain RS)</name>
    <name type="common">Valley fever fungus</name>
    <dbReference type="NCBI Taxonomy" id="246410"/>
    <lineage>
        <taxon>Eukaryota</taxon>
        <taxon>Fungi</taxon>
        <taxon>Dikarya</taxon>
        <taxon>Ascomycota</taxon>
        <taxon>Pezizomycotina</taxon>
        <taxon>Eurotiomycetes</taxon>
        <taxon>Eurotiomycetidae</taxon>
        <taxon>Onygenales</taxon>
        <taxon>Onygenaceae</taxon>
        <taxon>Coccidioides</taxon>
    </lineage>
</organism>
<reference evidence="2" key="1">
    <citation type="journal article" date="2009" name="Genome Res.">
        <title>Comparative genomic analyses of the human fungal pathogens Coccidioides and their relatives.</title>
        <authorList>
            <person name="Sharpton T.J."/>
            <person name="Stajich J.E."/>
            <person name="Rounsley S.D."/>
            <person name="Gardner M.J."/>
            <person name="Wortman J.R."/>
            <person name="Jordar V.S."/>
            <person name="Maiti R."/>
            <person name="Kodira C.D."/>
            <person name="Neafsey D.E."/>
            <person name="Zeng Q."/>
            <person name="Hung C.-Y."/>
            <person name="McMahan C."/>
            <person name="Muszewska A."/>
            <person name="Grynberg M."/>
            <person name="Mandel M.A."/>
            <person name="Kellner E.M."/>
            <person name="Barker B.M."/>
            <person name="Galgiani J.N."/>
            <person name="Orbach M.J."/>
            <person name="Kirkland T.N."/>
            <person name="Cole G.T."/>
            <person name="Henn M.R."/>
            <person name="Birren B.W."/>
            <person name="Taylor J.W."/>
        </authorList>
    </citation>
    <scope>NUCLEOTIDE SEQUENCE [LARGE SCALE GENOMIC DNA]</scope>
    <source>
        <strain evidence="2">RS</strain>
    </source>
</reference>
<proteinExistence type="predicted"/>
<dbReference type="GeneID" id="4560391"/>
<sequence length="230" mass="26266">MAMIFSMVSLASSDSRVDSMVETKDPKIGMSKSVAMLKINQIHLKLLFLAWLTIFRRDTLIDKEQDMPEFYSRHLVTVVITQLFSYMVGKGVQNRYVCTGETFIFLHIPDKPSIIQYAVCVPNQDVHKGFEEDFECTAVTWVVAFTLLALAMPPSFQEWHDVVAELDVWPVEYIEVLQQTPSTKQLKDCKTILEDGVHYLAGLLSEDSQTCIKEKQKGEVSSRRQNGHQE</sequence>
<protein>
    <submittedName>
        <fullName evidence="1">Uncharacterized protein</fullName>
    </submittedName>
</protein>
<dbReference type="STRING" id="246410.J3K5A8"/>
<name>J3K5A8_COCIM</name>
<dbReference type="AlphaFoldDB" id="J3K5A8"/>
<evidence type="ECO:0000313" key="1">
    <source>
        <dbReference type="EMBL" id="EAS29598.3"/>
    </source>
</evidence>
<dbReference type="Proteomes" id="UP000001261">
    <property type="component" value="Unassembled WGS sequence"/>
</dbReference>
<evidence type="ECO:0000313" key="2">
    <source>
        <dbReference type="Proteomes" id="UP000001261"/>
    </source>
</evidence>
<keyword evidence="2" id="KW-1185">Reference proteome</keyword>
<dbReference type="RefSeq" id="XP_001241181.2">
    <property type="nucleotide sequence ID" value="XM_001241180.2"/>
</dbReference>
<dbReference type="KEGG" id="cim:CIMG_08344"/>
<accession>J3K5A8</accession>